<evidence type="ECO:0000256" key="10">
    <source>
        <dbReference type="ARBA" id="ARBA00055629"/>
    </source>
</evidence>
<feature type="compositionally biased region" description="Basic and acidic residues" evidence="12">
    <location>
        <begin position="16"/>
        <end position="28"/>
    </location>
</feature>
<evidence type="ECO:0000259" key="14">
    <source>
        <dbReference type="PROSITE" id="PS50192"/>
    </source>
</evidence>
<dbReference type="GO" id="GO:0006906">
    <property type="term" value="P:vesicle fusion"/>
    <property type="evidence" value="ECO:0007669"/>
    <property type="project" value="TreeGrafter"/>
</dbReference>
<name>A0AAJ7THR7_PETMA</name>
<evidence type="ECO:0000256" key="5">
    <source>
        <dbReference type="ARBA" id="ARBA00022692"/>
    </source>
</evidence>
<evidence type="ECO:0000256" key="7">
    <source>
        <dbReference type="ARBA" id="ARBA00022989"/>
    </source>
</evidence>
<dbReference type="GO" id="GO:0048278">
    <property type="term" value="P:vesicle docking"/>
    <property type="evidence" value="ECO:0007669"/>
    <property type="project" value="TreeGrafter"/>
</dbReference>
<keyword evidence="7 13" id="KW-1133">Transmembrane helix</keyword>
<protein>
    <recommendedName>
        <fullName evidence="11">Syntaxin-8</fullName>
    </recommendedName>
</protein>
<keyword evidence="9 13" id="KW-0472">Membrane</keyword>
<organism evidence="15 16">
    <name type="scientific">Petromyzon marinus</name>
    <name type="common">Sea lamprey</name>
    <dbReference type="NCBI Taxonomy" id="7757"/>
    <lineage>
        <taxon>Eukaryota</taxon>
        <taxon>Metazoa</taxon>
        <taxon>Chordata</taxon>
        <taxon>Craniata</taxon>
        <taxon>Vertebrata</taxon>
        <taxon>Cyclostomata</taxon>
        <taxon>Hyperoartia</taxon>
        <taxon>Petromyzontiformes</taxon>
        <taxon>Petromyzontidae</taxon>
        <taxon>Petromyzon</taxon>
    </lineage>
</organism>
<evidence type="ECO:0000313" key="15">
    <source>
        <dbReference type="Proteomes" id="UP001318040"/>
    </source>
</evidence>
<dbReference type="GO" id="GO:0006886">
    <property type="term" value="P:intracellular protein transport"/>
    <property type="evidence" value="ECO:0007669"/>
    <property type="project" value="TreeGrafter"/>
</dbReference>
<dbReference type="GO" id="GO:0000149">
    <property type="term" value="F:SNARE binding"/>
    <property type="evidence" value="ECO:0007669"/>
    <property type="project" value="TreeGrafter"/>
</dbReference>
<dbReference type="SUPFAM" id="SSF58038">
    <property type="entry name" value="SNARE fusion complex"/>
    <property type="match status" value="1"/>
</dbReference>
<dbReference type="InterPro" id="IPR041875">
    <property type="entry name" value="Syntaxin-8_SNARE"/>
</dbReference>
<dbReference type="FunFam" id="1.20.5.110:FF:000036">
    <property type="entry name" value="Putative Syntaxin-8"/>
    <property type="match status" value="1"/>
</dbReference>
<keyword evidence="4" id="KW-0597">Phosphoprotein</keyword>
<gene>
    <name evidence="16" type="primary">STX8</name>
</gene>
<dbReference type="AlphaFoldDB" id="A0AAJ7THR7"/>
<evidence type="ECO:0000313" key="16">
    <source>
        <dbReference type="RefSeq" id="XP_032817096.1"/>
    </source>
</evidence>
<dbReference type="InterPro" id="IPR000727">
    <property type="entry name" value="T_SNARE_dom"/>
</dbReference>
<sequence length="274" mass="30510">MPTTTHAKFQSRVARGLRESMRNKERGNLRPRARVKTSTNRTTYAKLAQHEATCRMTQDIAENIQERNRQQRTGGNPAKVSVTIRLSLQNLNRDIGRLRDGLLRASSSNFITQREAERRQSLLDELETKDRQLQTMFSGNGGGTTDSARMGLLGGGATGASSWLEEEPEDTRGRSFADLRQQQKSIIQEQDAGLEVLSSIIARQKQMGHAIGNELETQNEIIDDLTNLVEDTDGRIRRTTKSVSVVQTKSANCGMLVVIVLLLIAIIVVAVWPK</sequence>
<comment type="function">
    <text evidence="10">Vesicle trafficking protein that functions in the early secretory pathway, possibly by mediating retrograde transport from cis-Golgi membranes to the ER.</text>
</comment>
<reference evidence="16" key="1">
    <citation type="submission" date="2025-08" db="UniProtKB">
        <authorList>
            <consortium name="RefSeq"/>
        </authorList>
    </citation>
    <scope>IDENTIFICATION</scope>
    <source>
        <tissue evidence="16">Sperm</tissue>
    </source>
</reference>
<dbReference type="PANTHER" id="PTHR19957">
    <property type="entry name" value="SYNTAXIN"/>
    <property type="match status" value="1"/>
</dbReference>
<accession>A0AAJ7THR7</accession>
<feature type="transmembrane region" description="Helical" evidence="13">
    <location>
        <begin position="254"/>
        <end position="272"/>
    </location>
</feature>
<proteinExistence type="inferred from homology"/>
<keyword evidence="5 13" id="KW-0812">Transmembrane</keyword>
<feature type="domain" description="T-SNARE coiled-coil homology" evidence="14">
    <location>
        <begin position="184"/>
        <end position="246"/>
    </location>
</feature>
<evidence type="ECO:0000256" key="4">
    <source>
        <dbReference type="ARBA" id="ARBA00022553"/>
    </source>
</evidence>
<evidence type="ECO:0000256" key="6">
    <source>
        <dbReference type="ARBA" id="ARBA00022843"/>
    </source>
</evidence>
<dbReference type="GO" id="GO:0031201">
    <property type="term" value="C:SNARE complex"/>
    <property type="evidence" value="ECO:0007669"/>
    <property type="project" value="TreeGrafter"/>
</dbReference>
<dbReference type="PROSITE" id="PS50192">
    <property type="entry name" value="T_SNARE"/>
    <property type="match status" value="1"/>
</dbReference>
<evidence type="ECO:0000256" key="9">
    <source>
        <dbReference type="ARBA" id="ARBA00023136"/>
    </source>
</evidence>
<evidence type="ECO:0000256" key="11">
    <source>
        <dbReference type="ARBA" id="ARBA00072662"/>
    </source>
</evidence>
<evidence type="ECO:0000256" key="12">
    <source>
        <dbReference type="SAM" id="MobiDB-lite"/>
    </source>
</evidence>
<dbReference type="CDD" id="cd15852">
    <property type="entry name" value="SNARE_Syntaxin8"/>
    <property type="match status" value="1"/>
</dbReference>
<evidence type="ECO:0000256" key="2">
    <source>
        <dbReference type="ARBA" id="ARBA00009063"/>
    </source>
</evidence>
<dbReference type="RefSeq" id="XP_032817096.1">
    <property type="nucleotide sequence ID" value="XM_032961205.1"/>
</dbReference>
<feature type="region of interest" description="Disordered" evidence="12">
    <location>
        <begin position="1"/>
        <end position="39"/>
    </location>
</feature>
<dbReference type="Proteomes" id="UP001318040">
    <property type="component" value="Chromosome 26"/>
</dbReference>
<evidence type="ECO:0000256" key="8">
    <source>
        <dbReference type="ARBA" id="ARBA00023054"/>
    </source>
</evidence>
<evidence type="ECO:0000256" key="3">
    <source>
        <dbReference type="ARBA" id="ARBA00022448"/>
    </source>
</evidence>
<keyword evidence="6" id="KW-0832">Ubl conjugation</keyword>
<dbReference type="InterPro" id="IPR045242">
    <property type="entry name" value="Syntaxin"/>
</dbReference>
<dbReference type="CTD" id="9482"/>
<dbReference type="KEGG" id="pmrn:116946213"/>
<dbReference type="SMART" id="SM00397">
    <property type="entry name" value="t_SNARE"/>
    <property type="match status" value="1"/>
</dbReference>
<keyword evidence="15" id="KW-1185">Reference proteome</keyword>
<dbReference type="Gene3D" id="1.20.5.110">
    <property type="match status" value="1"/>
</dbReference>
<evidence type="ECO:0000256" key="1">
    <source>
        <dbReference type="ARBA" id="ARBA00004211"/>
    </source>
</evidence>
<comment type="subcellular location">
    <subcellularLocation>
        <location evidence="1">Membrane</location>
        <topology evidence="1">Single-pass type IV membrane protein</topology>
    </subcellularLocation>
</comment>
<dbReference type="GO" id="GO:0005770">
    <property type="term" value="C:late endosome"/>
    <property type="evidence" value="ECO:0007669"/>
    <property type="project" value="UniProtKB-ARBA"/>
</dbReference>
<dbReference type="PANTHER" id="PTHR19957:SF124">
    <property type="entry name" value="SYNTAXIN-8"/>
    <property type="match status" value="1"/>
</dbReference>
<comment type="similarity">
    <text evidence="2">Belongs to the syntaxin family.</text>
</comment>
<keyword evidence="8" id="KW-0175">Coiled coil</keyword>
<evidence type="ECO:0000256" key="13">
    <source>
        <dbReference type="SAM" id="Phobius"/>
    </source>
</evidence>
<keyword evidence="3" id="KW-0813">Transport</keyword>
<dbReference type="GO" id="GO:0005484">
    <property type="term" value="F:SNAP receptor activity"/>
    <property type="evidence" value="ECO:0007669"/>
    <property type="project" value="TreeGrafter"/>
</dbReference>